<sequence length="73" mass="8332">MVGRPKHTISSQRIRHKPRQDSFTTPQQERQNRSAPPAAKTPPIRSPVRPVPPRGPNHQSQHTHQIFNSTQLT</sequence>
<organism evidence="2 3">
    <name type="scientific">Plakobranchus ocellatus</name>
    <dbReference type="NCBI Taxonomy" id="259542"/>
    <lineage>
        <taxon>Eukaryota</taxon>
        <taxon>Metazoa</taxon>
        <taxon>Spiralia</taxon>
        <taxon>Lophotrochozoa</taxon>
        <taxon>Mollusca</taxon>
        <taxon>Gastropoda</taxon>
        <taxon>Heterobranchia</taxon>
        <taxon>Euthyneura</taxon>
        <taxon>Panpulmonata</taxon>
        <taxon>Sacoglossa</taxon>
        <taxon>Placobranchoidea</taxon>
        <taxon>Plakobranchidae</taxon>
        <taxon>Plakobranchus</taxon>
    </lineage>
</organism>
<dbReference type="EMBL" id="BLXT01001455">
    <property type="protein sequence ID" value="GFN85737.1"/>
    <property type="molecule type" value="Genomic_DNA"/>
</dbReference>
<gene>
    <name evidence="2" type="ORF">PoB_001224300</name>
</gene>
<dbReference type="Proteomes" id="UP000735302">
    <property type="component" value="Unassembled WGS sequence"/>
</dbReference>
<feature type="compositionally biased region" description="Basic residues" evidence="1">
    <location>
        <begin position="1"/>
        <end position="18"/>
    </location>
</feature>
<feature type="compositionally biased region" description="Polar residues" evidence="1">
    <location>
        <begin position="57"/>
        <end position="73"/>
    </location>
</feature>
<keyword evidence="3" id="KW-1185">Reference proteome</keyword>
<evidence type="ECO:0000256" key="1">
    <source>
        <dbReference type="SAM" id="MobiDB-lite"/>
    </source>
</evidence>
<protein>
    <submittedName>
        <fullName evidence="2">Uncharacterized protein</fullName>
    </submittedName>
</protein>
<feature type="region of interest" description="Disordered" evidence="1">
    <location>
        <begin position="1"/>
        <end position="73"/>
    </location>
</feature>
<dbReference type="AlphaFoldDB" id="A0AAV3YTN6"/>
<comment type="caution">
    <text evidence="2">The sequence shown here is derived from an EMBL/GenBank/DDBJ whole genome shotgun (WGS) entry which is preliminary data.</text>
</comment>
<reference evidence="2 3" key="1">
    <citation type="journal article" date="2021" name="Elife">
        <title>Chloroplast acquisition without the gene transfer in kleptoplastic sea slugs, Plakobranchus ocellatus.</title>
        <authorList>
            <person name="Maeda T."/>
            <person name="Takahashi S."/>
            <person name="Yoshida T."/>
            <person name="Shimamura S."/>
            <person name="Takaki Y."/>
            <person name="Nagai Y."/>
            <person name="Toyoda A."/>
            <person name="Suzuki Y."/>
            <person name="Arimoto A."/>
            <person name="Ishii H."/>
            <person name="Satoh N."/>
            <person name="Nishiyama T."/>
            <person name="Hasebe M."/>
            <person name="Maruyama T."/>
            <person name="Minagawa J."/>
            <person name="Obokata J."/>
            <person name="Shigenobu S."/>
        </authorList>
    </citation>
    <scope>NUCLEOTIDE SEQUENCE [LARGE SCALE GENOMIC DNA]</scope>
</reference>
<evidence type="ECO:0000313" key="2">
    <source>
        <dbReference type="EMBL" id="GFN85737.1"/>
    </source>
</evidence>
<accession>A0AAV3YTN6</accession>
<proteinExistence type="predicted"/>
<name>A0AAV3YTN6_9GAST</name>
<evidence type="ECO:0000313" key="3">
    <source>
        <dbReference type="Proteomes" id="UP000735302"/>
    </source>
</evidence>